<dbReference type="PANTHER" id="PTHR34216:SF3">
    <property type="entry name" value="POLY-BETA-1,6-N-ACETYL-D-GLUCOSAMINE N-DEACETYLASE"/>
    <property type="match status" value="1"/>
</dbReference>
<dbReference type="PROSITE" id="PS51677">
    <property type="entry name" value="NODB"/>
    <property type="match status" value="1"/>
</dbReference>
<reference evidence="7" key="1">
    <citation type="journal article" date="2019" name="Int. J. Syst. Evol. Microbiol.">
        <title>The Global Catalogue of Microorganisms (GCM) 10K type strain sequencing project: providing services to taxonomists for standard genome sequencing and annotation.</title>
        <authorList>
            <consortium name="The Broad Institute Genomics Platform"/>
            <consortium name="The Broad Institute Genome Sequencing Center for Infectious Disease"/>
            <person name="Wu L."/>
            <person name="Ma J."/>
        </authorList>
    </citation>
    <scope>NUCLEOTIDE SEQUENCE [LARGE SCALE GENOMIC DNA]</scope>
    <source>
        <strain evidence="7">CCM 8933</strain>
    </source>
</reference>
<evidence type="ECO:0000313" key="7">
    <source>
        <dbReference type="Proteomes" id="UP001596282"/>
    </source>
</evidence>
<feature type="compositionally biased region" description="Low complexity" evidence="3">
    <location>
        <begin position="28"/>
        <end position="45"/>
    </location>
</feature>
<dbReference type="EC" id="3.-.-.-" evidence="6"/>
<evidence type="ECO:0000256" key="4">
    <source>
        <dbReference type="SAM" id="SignalP"/>
    </source>
</evidence>
<evidence type="ECO:0000313" key="6">
    <source>
        <dbReference type="EMBL" id="MFC6181489.1"/>
    </source>
</evidence>
<feature type="domain" description="NodB homology" evidence="5">
    <location>
        <begin position="126"/>
        <end position="285"/>
    </location>
</feature>
<feature type="compositionally biased region" description="Basic residues" evidence="3">
    <location>
        <begin position="46"/>
        <end position="56"/>
    </location>
</feature>
<dbReference type="GO" id="GO:0016787">
    <property type="term" value="F:hydrolase activity"/>
    <property type="evidence" value="ECO:0007669"/>
    <property type="project" value="UniProtKB-KW"/>
</dbReference>
<evidence type="ECO:0000256" key="2">
    <source>
        <dbReference type="ARBA" id="ARBA00022729"/>
    </source>
</evidence>
<sequence length="285" mass="31543">MQLLSRRSLGIFSAGLLLLGLAGCTATATTSAPSTKTSSTTSQKKTSAKAKTKAKPSAKPYAHWHTVKTAKVPILMYHSIASGNSLRVPAKQFKAEMTYLKQHHYYTLTTAEAIHVLTTKQVPQKKIVWITLDDAYRDNYTKAWPILKQTQTHATINFITGFATKKNHLNLAEALKMQASGVVDFQSHTVHHLDLNQLTDKQQLAEMVGSKTWLDEHLHQHTRVICYPAGRANKQTLHAAKLAGYQLALSTTPGIATSHSARYNLPRQRVTPGLSLAEFQQLLQP</sequence>
<dbReference type="RefSeq" id="WP_137628794.1">
    <property type="nucleotide sequence ID" value="NZ_BJDJ01000012.1"/>
</dbReference>
<dbReference type="CDD" id="cd10918">
    <property type="entry name" value="CE4_NodB_like_5s_6s"/>
    <property type="match status" value="1"/>
</dbReference>
<keyword evidence="2 4" id="KW-0732">Signal</keyword>
<evidence type="ECO:0000259" key="5">
    <source>
        <dbReference type="PROSITE" id="PS51677"/>
    </source>
</evidence>
<comment type="subcellular location">
    <subcellularLocation>
        <location evidence="1">Secreted</location>
    </subcellularLocation>
</comment>
<dbReference type="EMBL" id="JBHSSC010000038">
    <property type="protein sequence ID" value="MFC6181489.1"/>
    <property type="molecule type" value="Genomic_DNA"/>
</dbReference>
<dbReference type="SUPFAM" id="SSF88713">
    <property type="entry name" value="Glycoside hydrolase/deacetylase"/>
    <property type="match status" value="1"/>
</dbReference>
<proteinExistence type="predicted"/>
<feature type="chain" id="PRO_5047540494" evidence="4">
    <location>
        <begin position="29"/>
        <end position="285"/>
    </location>
</feature>
<dbReference type="Gene3D" id="3.20.20.370">
    <property type="entry name" value="Glycoside hydrolase/deacetylase"/>
    <property type="match status" value="1"/>
</dbReference>
<dbReference type="PROSITE" id="PS51257">
    <property type="entry name" value="PROKAR_LIPOPROTEIN"/>
    <property type="match status" value="1"/>
</dbReference>
<gene>
    <name evidence="6" type="ORF">ACFP5Y_09665</name>
</gene>
<dbReference type="InterPro" id="IPR011330">
    <property type="entry name" value="Glyco_hydro/deAcase_b/a-brl"/>
</dbReference>
<evidence type="ECO:0000256" key="3">
    <source>
        <dbReference type="SAM" id="MobiDB-lite"/>
    </source>
</evidence>
<keyword evidence="6" id="KW-0378">Hydrolase</keyword>
<protein>
    <submittedName>
        <fullName evidence="6">Polysaccharide deacetylase family protein</fullName>
        <ecNumber evidence="6">3.-.-.-</ecNumber>
    </submittedName>
</protein>
<feature type="region of interest" description="Disordered" evidence="3">
    <location>
        <begin position="28"/>
        <end position="57"/>
    </location>
</feature>
<dbReference type="Pfam" id="PF01522">
    <property type="entry name" value="Polysacc_deac_1"/>
    <property type="match status" value="1"/>
</dbReference>
<keyword evidence="7" id="KW-1185">Reference proteome</keyword>
<accession>A0ABW1S207</accession>
<comment type="caution">
    <text evidence="6">The sequence shown here is derived from an EMBL/GenBank/DDBJ whole genome shotgun (WGS) entry which is preliminary data.</text>
</comment>
<dbReference type="PANTHER" id="PTHR34216">
    <property type="match status" value="1"/>
</dbReference>
<dbReference type="Proteomes" id="UP001596282">
    <property type="component" value="Unassembled WGS sequence"/>
</dbReference>
<dbReference type="InterPro" id="IPR002509">
    <property type="entry name" value="NODB_dom"/>
</dbReference>
<evidence type="ECO:0000256" key="1">
    <source>
        <dbReference type="ARBA" id="ARBA00004613"/>
    </source>
</evidence>
<feature type="signal peptide" evidence="4">
    <location>
        <begin position="1"/>
        <end position="28"/>
    </location>
</feature>
<name>A0ABW1S207_9LACO</name>
<organism evidence="6 7">
    <name type="scientific">Lactiplantibacillus daowaiensis</name>
    <dbReference type="NCBI Taxonomy" id="2559918"/>
    <lineage>
        <taxon>Bacteria</taxon>
        <taxon>Bacillati</taxon>
        <taxon>Bacillota</taxon>
        <taxon>Bacilli</taxon>
        <taxon>Lactobacillales</taxon>
        <taxon>Lactobacillaceae</taxon>
        <taxon>Lactiplantibacillus</taxon>
    </lineage>
</organism>
<dbReference type="InterPro" id="IPR051398">
    <property type="entry name" value="Polysacch_Deacetylase"/>
</dbReference>